<feature type="region of interest" description="Disordered" evidence="6">
    <location>
        <begin position="145"/>
        <end position="167"/>
    </location>
</feature>
<evidence type="ECO:0000256" key="6">
    <source>
        <dbReference type="SAM" id="MobiDB-lite"/>
    </source>
</evidence>
<sequence>MGAVIGIAFIERVSWSVRCPLGPVSALTRRYGAASLLANPLPLRSPWTLGGPPVRGAPDPGPAVTRAVVHAASGHRLGASDPRQEGPADLRLVPPALAAWAAAALALGARGWWTAAGVAACVAVAALLLAPAALRTVRAPLGLPAARRVPPVGGQQRLSEPRQRQRRRRRLNGTALAALLLCAAAGAASAGLHGADLHRGPLPALADQSAYVTAELTVTSDPRPIRPRVRGDHMAAGSVVLDAEATRVTAPGGAVTATRTPVLVIVPSGGPGGSVEQWQRLLPSTRLRMAGRLAPPLSADDRFAAVLRVQGDGPPPITGPPTSLQRTAGDLRTGLREATEGLAPDARALLPGLVVGDTSRIPPELHDAFEATDLTHLLAVSGSNLTLVLVLLIGPPGTALLAERRGLAPRLGITLRGTALIGGGLTLAFVVVCRPDPSVLRAAACGLITLLAIATGRRRSLIPALAAAVLLLVLYDPWLARSYGFLLSVLATGALLTIGPGWSAALQRRGVPPRLAEALAASAAAQAVCAPVVAVFAARVSLVAIPCNLAAELAVGPATILGFAALAAAPLAIPVAEVLARCAGWPAGWIASVARAGAALPGAEVGWPDGWPGGLLLAALTALIVLVARRLPRRPWVAVVCALLLLLAVLRPARLTRVVTGWPPPGWTFAMCDVGQGDTTVLAAGDGAAVVVDAGPDPELADRCLRDLGVTRVPLVLLTHFHADHVRGLPGVLRGRAVGAVQTTTFDEPRGQSAFVRRTTVAAGVPVIRAGPGEQRRVGRLAWQVLWPPSARGPGRTAAPDGPNDASVTLFVRIDGGPTLLLLGDLEPPAQRGLLRAFPVLPPVDVLKVAHHGSAHQDPGLLRSVRPRLALISCGRDNPYGHPSPRTVGALRSGGAVVLRTDTEGAIAVAGHGRELRASLEKISLQRKAPTTRSPTPSGR</sequence>
<evidence type="ECO:0000256" key="1">
    <source>
        <dbReference type="ARBA" id="ARBA00004651"/>
    </source>
</evidence>
<dbReference type="CDD" id="cd07731">
    <property type="entry name" value="ComA-like_MBL-fold"/>
    <property type="match status" value="1"/>
</dbReference>
<evidence type="ECO:0000256" key="3">
    <source>
        <dbReference type="ARBA" id="ARBA00022692"/>
    </source>
</evidence>
<dbReference type="InterPro" id="IPR035681">
    <property type="entry name" value="ComA-like_MBL"/>
</dbReference>
<dbReference type="AlphaFoldDB" id="A0A2R4T1H7"/>
<accession>A0A2R4T1H7</accession>
<dbReference type="OrthoDB" id="7177610at2"/>
<dbReference type="InterPro" id="IPR004477">
    <property type="entry name" value="ComEC_N"/>
</dbReference>
<dbReference type="SMART" id="SM00849">
    <property type="entry name" value="Lactamase_B"/>
    <property type="match status" value="1"/>
</dbReference>
<dbReference type="InterPro" id="IPR052159">
    <property type="entry name" value="Competence_DNA_uptake"/>
</dbReference>
<feature type="transmembrane region" description="Helical" evidence="7">
    <location>
        <begin position="377"/>
        <end position="401"/>
    </location>
</feature>
<feature type="domain" description="Metallo-beta-lactamase" evidence="8">
    <location>
        <begin position="677"/>
        <end position="876"/>
    </location>
</feature>
<feature type="transmembrane region" description="Helical" evidence="7">
    <location>
        <begin position="610"/>
        <end position="628"/>
    </location>
</feature>
<dbReference type="PANTHER" id="PTHR30619">
    <property type="entry name" value="DNA INTERNALIZATION/COMPETENCE PROTEIN COMEC/REC2"/>
    <property type="match status" value="1"/>
</dbReference>
<keyword evidence="4 7" id="KW-1133">Transmembrane helix</keyword>
<dbReference type="Gene3D" id="3.60.15.10">
    <property type="entry name" value="Ribonuclease Z/Hydroxyacylglutathione hydrolase-like"/>
    <property type="match status" value="1"/>
</dbReference>
<reference evidence="9 10" key="1">
    <citation type="submission" date="2018-01" db="EMBL/GenBank/DDBJ databases">
        <title>Complete genome sequence of Streptomyces lunaelactis MM109T, a Ferroverdin A producer isolated from cave moonmilk deposits.</title>
        <authorList>
            <person name="Naome A."/>
            <person name="Martinet L."/>
            <person name="Maciejewska M."/>
            <person name="Anderssen S."/>
            <person name="Adam D."/>
            <person name="Tenconi E."/>
            <person name="Deflandre B."/>
            <person name="Arguelles-Arias A."/>
            <person name="Calusinska M."/>
            <person name="Copieters W."/>
            <person name="Karim L."/>
            <person name="Hanikenne M."/>
            <person name="Baurain D."/>
            <person name="van Wezel G."/>
            <person name="Smargiasso N."/>
            <person name="de Pauw E."/>
            <person name="Delfosse P."/>
            <person name="Rigali S."/>
        </authorList>
    </citation>
    <scope>NUCLEOTIDE SEQUENCE [LARGE SCALE GENOMIC DNA]</scope>
    <source>
        <strain evidence="9 10">MM109</strain>
    </source>
</reference>
<dbReference type="EMBL" id="CP026304">
    <property type="protein sequence ID" value="AVZ72962.1"/>
    <property type="molecule type" value="Genomic_DNA"/>
</dbReference>
<feature type="transmembrane region" description="Helical" evidence="7">
    <location>
        <begin position="518"/>
        <end position="537"/>
    </location>
</feature>
<evidence type="ECO:0000256" key="5">
    <source>
        <dbReference type="ARBA" id="ARBA00023136"/>
    </source>
</evidence>
<dbReference type="PANTHER" id="PTHR30619:SF1">
    <property type="entry name" value="RECOMBINATION PROTEIN 2"/>
    <property type="match status" value="1"/>
</dbReference>
<evidence type="ECO:0000256" key="7">
    <source>
        <dbReference type="SAM" id="Phobius"/>
    </source>
</evidence>
<dbReference type="KEGG" id="slk:SLUN_12935"/>
<feature type="transmembrane region" description="Helical" evidence="7">
    <location>
        <begin position="635"/>
        <end position="653"/>
    </location>
</feature>
<keyword evidence="2" id="KW-1003">Cell membrane</keyword>
<dbReference type="InterPro" id="IPR036866">
    <property type="entry name" value="RibonucZ/Hydroxyglut_hydro"/>
</dbReference>
<feature type="transmembrane region" description="Helical" evidence="7">
    <location>
        <begin position="438"/>
        <end position="454"/>
    </location>
</feature>
<dbReference type="GO" id="GO:0005886">
    <property type="term" value="C:plasma membrane"/>
    <property type="evidence" value="ECO:0007669"/>
    <property type="project" value="UniProtKB-SubCell"/>
</dbReference>
<organism evidence="9 10">
    <name type="scientific">Streptomyces lunaelactis</name>
    <dbReference type="NCBI Taxonomy" id="1535768"/>
    <lineage>
        <taxon>Bacteria</taxon>
        <taxon>Bacillati</taxon>
        <taxon>Actinomycetota</taxon>
        <taxon>Actinomycetes</taxon>
        <taxon>Kitasatosporales</taxon>
        <taxon>Streptomycetaceae</taxon>
        <taxon>Streptomyces</taxon>
    </lineage>
</organism>
<keyword evidence="10" id="KW-1185">Reference proteome</keyword>
<dbReference type="SUPFAM" id="SSF56281">
    <property type="entry name" value="Metallo-hydrolase/oxidoreductase"/>
    <property type="match status" value="1"/>
</dbReference>
<dbReference type="InterPro" id="IPR001279">
    <property type="entry name" value="Metallo-B-lactamas"/>
</dbReference>
<feature type="transmembrane region" description="Helical" evidence="7">
    <location>
        <begin position="485"/>
        <end position="506"/>
    </location>
</feature>
<gene>
    <name evidence="9" type="ORF">SLUN_12935</name>
</gene>
<evidence type="ECO:0000313" key="9">
    <source>
        <dbReference type="EMBL" id="AVZ72962.1"/>
    </source>
</evidence>
<dbReference type="Pfam" id="PF03772">
    <property type="entry name" value="Competence"/>
    <property type="match status" value="1"/>
</dbReference>
<feature type="region of interest" description="Disordered" evidence="6">
    <location>
        <begin position="921"/>
        <end position="940"/>
    </location>
</feature>
<dbReference type="Proteomes" id="UP000244201">
    <property type="component" value="Chromosome"/>
</dbReference>
<feature type="compositionally biased region" description="Polar residues" evidence="6">
    <location>
        <begin position="929"/>
        <end position="940"/>
    </location>
</feature>
<keyword evidence="3 7" id="KW-0812">Transmembrane</keyword>
<comment type="subcellular location">
    <subcellularLocation>
        <location evidence="1">Cell membrane</location>
        <topology evidence="1">Multi-pass membrane protein</topology>
    </subcellularLocation>
</comment>
<protein>
    <recommendedName>
        <fullName evidence="8">Metallo-beta-lactamase domain-containing protein</fullName>
    </recommendedName>
</protein>
<feature type="transmembrane region" description="Helical" evidence="7">
    <location>
        <begin position="578"/>
        <end position="598"/>
    </location>
</feature>
<feature type="transmembrane region" description="Helical" evidence="7">
    <location>
        <begin position="413"/>
        <end position="432"/>
    </location>
</feature>
<proteinExistence type="predicted"/>
<feature type="transmembrane region" description="Helical" evidence="7">
    <location>
        <begin position="461"/>
        <end position="479"/>
    </location>
</feature>
<keyword evidence="5 7" id="KW-0472">Membrane</keyword>
<evidence type="ECO:0000256" key="4">
    <source>
        <dbReference type="ARBA" id="ARBA00022989"/>
    </source>
</evidence>
<feature type="transmembrane region" description="Helical" evidence="7">
    <location>
        <begin position="549"/>
        <end position="571"/>
    </location>
</feature>
<feature type="transmembrane region" description="Helical" evidence="7">
    <location>
        <begin position="115"/>
        <end position="134"/>
    </location>
</feature>
<evidence type="ECO:0000256" key="2">
    <source>
        <dbReference type="ARBA" id="ARBA00022475"/>
    </source>
</evidence>
<evidence type="ECO:0000259" key="8">
    <source>
        <dbReference type="SMART" id="SM00849"/>
    </source>
</evidence>
<feature type="transmembrane region" description="Helical" evidence="7">
    <location>
        <begin position="171"/>
        <end position="192"/>
    </location>
</feature>
<name>A0A2R4T1H7_9ACTN</name>
<evidence type="ECO:0000313" key="10">
    <source>
        <dbReference type="Proteomes" id="UP000244201"/>
    </source>
</evidence>
<dbReference type="NCBIfam" id="TIGR00360">
    <property type="entry name" value="ComEC_N-term"/>
    <property type="match status" value="1"/>
</dbReference>
<dbReference type="Pfam" id="PF00753">
    <property type="entry name" value="Lactamase_B"/>
    <property type="match status" value="1"/>
</dbReference>